<keyword evidence="5 6" id="KW-0732">Signal</keyword>
<evidence type="ECO:0008006" key="9">
    <source>
        <dbReference type="Google" id="ProtNLM"/>
    </source>
</evidence>
<evidence type="ECO:0000256" key="1">
    <source>
        <dbReference type="ARBA" id="ARBA00004613"/>
    </source>
</evidence>
<dbReference type="Gene3D" id="2.10.90.10">
    <property type="entry name" value="Cystine-knot cytokines"/>
    <property type="match status" value="1"/>
</dbReference>
<evidence type="ECO:0000256" key="4">
    <source>
        <dbReference type="ARBA" id="ARBA00022525"/>
    </source>
</evidence>
<comment type="subcellular location">
    <subcellularLocation>
        <location evidence="1">Secreted</location>
    </subcellularLocation>
</comment>
<evidence type="ECO:0000313" key="8">
    <source>
        <dbReference type="Proteomes" id="UP000494040"/>
    </source>
</evidence>
<proteinExistence type="inferred from homology"/>
<evidence type="ECO:0000256" key="3">
    <source>
        <dbReference type="ARBA" id="ARBA00022473"/>
    </source>
</evidence>
<name>A0A8I6RBV6_CIMLE</name>
<reference evidence="7" key="1">
    <citation type="submission" date="2022-01" db="UniProtKB">
        <authorList>
            <consortium name="EnsemblMetazoa"/>
        </authorList>
    </citation>
    <scope>IDENTIFICATION</scope>
</reference>
<organism evidence="7 8">
    <name type="scientific">Cimex lectularius</name>
    <name type="common">Bed bug</name>
    <name type="synonym">Acanthia lectularia</name>
    <dbReference type="NCBI Taxonomy" id="79782"/>
    <lineage>
        <taxon>Eukaryota</taxon>
        <taxon>Metazoa</taxon>
        <taxon>Ecdysozoa</taxon>
        <taxon>Arthropoda</taxon>
        <taxon>Hexapoda</taxon>
        <taxon>Insecta</taxon>
        <taxon>Pterygota</taxon>
        <taxon>Neoptera</taxon>
        <taxon>Paraneoptera</taxon>
        <taxon>Hemiptera</taxon>
        <taxon>Heteroptera</taxon>
        <taxon>Panheteroptera</taxon>
        <taxon>Cimicomorpha</taxon>
        <taxon>Cimicidae</taxon>
        <taxon>Cimex</taxon>
    </lineage>
</organism>
<dbReference type="GO" id="GO:0045596">
    <property type="term" value="P:negative regulation of cell differentiation"/>
    <property type="evidence" value="ECO:0007669"/>
    <property type="project" value="InterPro"/>
</dbReference>
<dbReference type="PANTHER" id="PTHR10494">
    <property type="entry name" value="BONE MORPHOGENETIC PROTEIN INHIBITOR, NOGGIN"/>
    <property type="match status" value="1"/>
</dbReference>
<dbReference type="RefSeq" id="XP_014242927.1">
    <property type="nucleotide sequence ID" value="XM_014387441.2"/>
</dbReference>
<dbReference type="PANTHER" id="PTHR10494:SF6">
    <property type="entry name" value="NOGGIN"/>
    <property type="match status" value="1"/>
</dbReference>
<evidence type="ECO:0000313" key="7">
    <source>
        <dbReference type="EnsemblMetazoa" id="XP_014242927.1"/>
    </source>
</evidence>
<dbReference type="Pfam" id="PF05806">
    <property type="entry name" value="Noggin"/>
    <property type="match status" value="1"/>
</dbReference>
<evidence type="ECO:0000256" key="6">
    <source>
        <dbReference type="SAM" id="SignalP"/>
    </source>
</evidence>
<keyword evidence="8" id="KW-1185">Reference proteome</keyword>
<comment type="similarity">
    <text evidence="2">Belongs to the noggin family.</text>
</comment>
<dbReference type="Proteomes" id="UP000494040">
    <property type="component" value="Unassembled WGS sequence"/>
</dbReference>
<dbReference type="EnsemblMetazoa" id="XM_014387441.2">
    <property type="protein sequence ID" value="XP_014242927.1"/>
    <property type="gene ID" value="LOC106662980"/>
</dbReference>
<keyword evidence="3" id="KW-0217">Developmental protein</keyword>
<dbReference type="AlphaFoldDB" id="A0A8I6RBV6"/>
<dbReference type="GeneID" id="106662980"/>
<dbReference type="SUPFAM" id="SSF57501">
    <property type="entry name" value="Cystine-knot cytokines"/>
    <property type="match status" value="1"/>
</dbReference>
<dbReference type="GO" id="GO:0005615">
    <property type="term" value="C:extracellular space"/>
    <property type="evidence" value="ECO:0007669"/>
    <property type="project" value="TreeGrafter"/>
</dbReference>
<dbReference type="OMA" id="YDPFWMS"/>
<dbReference type="GO" id="GO:0009953">
    <property type="term" value="P:dorsal/ventral pattern formation"/>
    <property type="evidence" value="ECO:0007669"/>
    <property type="project" value="TreeGrafter"/>
</dbReference>
<feature type="signal peptide" evidence="6">
    <location>
        <begin position="1"/>
        <end position="24"/>
    </location>
</feature>
<feature type="chain" id="PRO_5035211147" description="Noggin" evidence="6">
    <location>
        <begin position="25"/>
        <end position="235"/>
    </location>
</feature>
<dbReference type="InterPro" id="IPR008717">
    <property type="entry name" value="Noggin"/>
</dbReference>
<accession>A0A8I6RBV6</accession>
<dbReference type="GO" id="GO:0030514">
    <property type="term" value="P:negative regulation of BMP signaling pathway"/>
    <property type="evidence" value="ECO:0007669"/>
    <property type="project" value="InterPro"/>
</dbReference>
<protein>
    <recommendedName>
        <fullName evidence="9">Noggin</fullName>
    </recommendedName>
</protein>
<dbReference type="KEGG" id="clec:106662980"/>
<evidence type="ECO:0000256" key="2">
    <source>
        <dbReference type="ARBA" id="ARBA00007480"/>
    </source>
</evidence>
<evidence type="ECO:0000256" key="5">
    <source>
        <dbReference type="ARBA" id="ARBA00022729"/>
    </source>
</evidence>
<dbReference type="OrthoDB" id="5950649at2759"/>
<dbReference type="InterPro" id="IPR029034">
    <property type="entry name" value="Cystine-knot_cytokine"/>
</dbReference>
<keyword evidence="4" id="KW-0964">Secreted</keyword>
<sequence length="235" mass="27325">MHPNASLRLLVVWIFLLPSVRVHGTSPDLLLVPRDSPTAILPLSLWANPRQAIFRPRKRDLHQSTLLAALQPHYEPQWMCLTKPQKPPSELMEERASKSQLSKMADKLPLSTAVKEWLVSRATCPVGYEWRDLGSDFWPRWVRVAMCLRPPMGTCSWPPGMSCVSGPPRHLHVLRWHCRLRKNTKRKKTNENNVWGDLELKETTKKPKKRRRRKYRCLWVKVPYPVPEDCICACS</sequence>